<proteinExistence type="predicted"/>
<dbReference type="RefSeq" id="WP_146850626.1">
    <property type="nucleotide sequence ID" value="NZ_BKAG01000014.1"/>
</dbReference>
<dbReference type="AlphaFoldDB" id="A0A512M8K1"/>
<dbReference type="OrthoDB" id="9762324at2"/>
<evidence type="ECO:0000313" key="5">
    <source>
        <dbReference type="Proteomes" id="UP000321577"/>
    </source>
</evidence>
<evidence type="ECO:0000313" key="4">
    <source>
        <dbReference type="EMBL" id="GEP43045.1"/>
    </source>
</evidence>
<organism evidence="4 5">
    <name type="scientific">Brevifollis gellanilyticus</name>
    <dbReference type="NCBI Taxonomy" id="748831"/>
    <lineage>
        <taxon>Bacteria</taxon>
        <taxon>Pseudomonadati</taxon>
        <taxon>Verrucomicrobiota</taxon>
        <taxon>Verrucomicrobiia</taxon>
        <taxon>Verrucomicrobiales</taxon>
        <taxon>Verrucomicrobiaceae</taxon>
    </lineage>
</organism>
<dbReference type="InterPro" id="IPR017850">
    <property type="entry name" value="Alkaline_phosphatase_core_sf"/>
</dbReference>
<dbReference type="InterPro" id="IPR000917">
    <property type="entry name" value="Sulfatase_N"/>
</dbReference>
<comment type="caution">
    <text evidence="4">The sequence shown here is derived from an EMBL/GenBank/DDBJ whole genome shotgun (WGS) entry which is preliminary data.</text>
</comment>
<evidence type="ECO:0000259" key="3">
    <source>
        <dbReference type="Pfam" id="PF00884"/>
    </source>
</evidence>
<dbReference type="CDD" id="cd16027">
    <property type="entry name" value="SGSH"/>
    <property type="match status" value="1"/>
</dbReference>
<sequence>MKKLLLTLGLLTVSTLLGAATPNVLFIIADDASRSFGEAYGCTWAKTPNIDRLAKQGLVFENAYTPTSKCAPSRAAILTGRNPWQLEEAANHQPYFPSKFMAFTEVLVKAGIPVASQGKTWGPGDARLADGTPRTFGFASTGGKGKGGPPGEAFTAFLKKKEPGKPFLYWFGSANPHRPYKLDSGLAAGKKPADVTHVPAYWPDNDTVRRDMLDYAVEIEAYDAEVGQLIDALDASGESKNTLVIVTSDHGMPFPRVKGHTYEEAHHIPLVARWPEGIANPGRRVPDLVSFIDLSPTFLELFAIDGPGAGMSPITGRSFADLLGGEPKVARDFLIIGRERNDVLTRPGSPAGLGYPARGIREGTMLYIHNFAPDRWPCGDPGTGFKDTDDSPTKALADSLGESSPFWQYAFGKRPQEQLFDVSKDPDCVTNLATDPAQAARMQSMREKLMAELKRQNDPRVLGQGDVFDQYLSPRTKTADKPKKKKGDPVP</sequence>
<feature type="chain" id="PRO_5022163312" evidence="2">
    <location>
        <begin position="20"/>
        <end position="491"/>
    </location>
</feature>
<dbReference type="PANTHER" id="PTHR43751:SF1">
    <property type="entry name" value="SULFATASE ATSG-RELATED"/>
    <property type="match status" value="1"/>
</dbReference>
<dbReference type="PANTHER" id="PTHR43751">
    <property type="entry name" value="SULFATASE"/>
    <property type="match status" value="1"/>
</dbReference>
<feature type="region of interest" description="Disordered" evidence="1">
    <location>
        <begin position="455"/>
        <end position="491"/>
    </location>
</feature>
<dbReference type="InterPro" id="IPR052701">
    <property type="entry name" value="GAG_Ulvan_Degrading_Sulfatases"/>
</dbReference>
<dbReference type="EMBL" id="BKAG01000014">
    <property type="protein sequence ID" value="GEP43045.1"/>
    <property type="molecule type" value="Genomic_DNA"/>
</dbReference>
<name>A0A512M8K1_9BACT</name>
<dbReference type="Proteomes" id="UP000321577">
    <property type="component" value="Unassembled WGS sequence"/>
</dbReference>
<dbReference type="Pfam" id="PF00884">
    <property type="entry name" value="Sulfatase"/>
    <property type="match status" value="1"/>
</dbReference>
<evidence type="ECO:0000256" key="1">
    <source>
        <dbReference type="SAM" id="MobiDB-lite"/>
    </source>
</evidence>
<reference evidence="4 5" key="1">
    <citation type="submission" date="2019-07" db="EMBL/GenBank/DDBJ databases">
        <title>Whole genome shotgun sequence of Brevifollis gellanilyticus NBRC 108608.</title>
        <authorList>
            <person name="Hosoyama A."/>
            <person name="Uohara A."/>
            <person name="Ohji S."/>
            <person name="Ichikawa N."/>
        </authorList>
    </citation>
    <scope>NUCLEOTIDE SEQUENCE [LARGE SCALE GENOMIC DNA]</scope>
    <source>
        <strain evidence="4 5">NBRC 108608</strain>
    </source>
</reference>
<feature type="compositionally biased region" description="Basic residues" evidence="1">
    <location>
        <begin position="482"/>
        <end position="491"/>
    </location>
</feature>
<keyword evidence="2" id="KW-0732">Signal</keyword>
<evidence type="ECO:0000256" key="2">
    <source>
        <dbReference type="SAM" id="SignalP"/>
    </source>
</evidence>
<feature type="signal peptide" evidence="2">
    <location>
        <begin position="1"/>
        <end position="19"/>
    </location>
</feature>
<protein>
    <submittedName>
        <fullName evidence="4">Heparan N-sulfatase</fullName>
    </submittedName>
</protein>
<dbReference type="SUPFAM" id="SSF53649">
    <property type="entry name" value="Alkaline phosphatase-like"/>
    <property type="match status" value="1"/>
</dbReference>
<gene>
    <name evidence="4" type="ORF">BGE01nite_23360</name>
</gene>
<accession>A0A512M8K1</accession>
<feature type="domain" description="Sulfatase N-terminal" evidence="3">
    <location>
        <begin position="22"/>
        <end position="302"/>
    </location>
</feature>
<dbReference type="Gene3D" id="3.40.720.10">
    <property type="entry name" value="Alkaline Phosphatase, subunit A"/>
    <property type="match status" value="1"/>
</dbReference>
<keyword evidence="5" id="KW-1185">Reference proteome</keyword>